<feature type="region of interest" description="Disordered" evidence="1">
    <location>
        <begin position="1"/>
        <end position="25"/>
    </location>
</feature>
<keyword evidence="3" id="KW-1185">Reference proteome</keyword>
<organism evidence="2 3">
    <name type="scientific">Babesia bigemina</name>
    <dbReference type="NCBI Taxonomy" id="5866"/>
    <lineage>
        <taxon>Eukaryota</taxon>
        <taxon>Sar</taxon>
        <taxon>Alveolata</taxon>
        <taxon>Apicomplexa</taxon>
        <taxon>Aconoidasida</taxon>
        <taxon>Piroplasmida</taxon>
        <taxon>Babesiidae</taxon>
        <taxon>Babesia</taxon>
    </lineage>
</organism>
<dbReference type="VEuPathDB" id="PiroplasmaDB:BBBOND_0203210"/>
<accession>A0A061D8C1</accession>
<reference evidence="3" key="1">
    <citation type="submission" date="2014-06" db="EMBL/GenBank/DDBJ databases">
        <authorList>
            <person name="Aslett M."/>
            <person name="De Silva N."/>
        </authorList>
    </citation>
    <scope>NUCLEOTIDE SEQUENCE [LARGE SCALE GENOMIC DNA]</scope>
    <source>
        <strain evidence="3">Bond</strain>
    </source>
</reference>
<dbReference type="KEGG" id="bbig:BBBOND_0203210"/>
<protein>
    <submittedName>
        <fullName evidence="2">Uncharacterized protein</fullName>
    </submittedName>
</protein>
<evidence type="ECO:0000313" key="2">
    <source>
        <dbReference type="EMBL" id="CDR95164.1"/>
    </source>
</evidence>
<evidence type="ECO:0000256" key="1">
    <source>
        <dbReference type="SAM" id="MobiDB-lite"/>
    </source>
</evidence>
<name>A0A061D8C1_BABBI</name>
<dbReference type="STRING" id="5866.A0A061D8C1"/>
<dbReference type="RefSeq" id="XP_012767350.1">
    <property type="nucleotide sequence ID" value="XM_012911896.1"/>
</dbReference>
<gene>
    <name evidence="2" type="ORF">BBBOND_0203210</name>
</gene>
<proteinExistence type="predicted"/>
<feature type="region of interest" description="Disordered" evidence="1">
    <location>
        <begin position="60"/>
        <end position="118"/>
    </location>
</feature>
<sequence>MSENPSDTEAIGYNDESVDSVGERGRHPLTVVGMAGEFEGFLELYDQDDDTAAGLSFMEIADGPEDAPAGEPALAQAPVQEPAAVPAPAEAPQSGKPSKSLISFRRKTATSAAPAAAPPSNPLGFLGSIFKPTFKPGKKYKFRNVNMELVDTHLDLLDPNGVIQGRFTMSDEDSHTLSILTALKQRKFTKCDVKWVPAPKGSKDGMGHIQFDCKTKVPAVGYAGQIPIAVYVTGLSKEKHQKIYINTDGLNFRRDFEDIDQIRYAILQALGIDLDHQITITEVNGHHYKDDASTYQAIAKLVESGGTIIKVTVKPMIRLEANVQEPYSPTSENFNHELGNMTIDDYVKTLKNRKKLSQLAHDSLGENAEGFTLVGINELHEGSKGFNGKNPSKMPIEIDEKLTFMPDVTVRFNYLDSFVASKSFAVHTPAAEVVTLGRDIVRKARGGKDKNAYRVYAYSLPGCPMEEPDLYELMKVRKNLTIEQLPFGEACSNRRTHTIDFFYLNSKPANYVFDVDLTNPDGTRTETKRITVKYMDDSDMSVLKDAIVREFEKAGYLITPDDLTFVNVVRSDGGDLTDKTRISSLADIPKEQMLGHISHLTLQADPHLLGYFTENDGKRDTFDIKLSTTKPSAADIRNAFENELHMRNFLRPDENLHTKIRFHPLDDKRKVLLNMFVNPDDQGHFPAGTKLRGMAAEADSRYEFPVRFTNDDGKVHQFSVHVPYGASQQQIEDLIAKEIERRKYGERPREMFIRMKGHADDGLDGLWDNKVSDGIEFDVEPARLLDIGGVIDDIPTKFSMKIHPHEGRDEFERAIRRNLMQEPQLEVKFRNDPNRINDISTMVINERGHPYSDEDFAHDLYNDVRKVRVGISDHPLTLVWRDPLSGKDSTFCFSRTAAGACRGAPVHILAKLTFQQLSEILRNAIRSENRELYEEMVALPRKDAHLTSAMKMSGVTLVGGQYIPTPDVDLGDSAATVEHLYGLKLSHIGSFVFSLMNKEELQRQQGRLNGGPRNIRLSMQKHGAEPESHVVMADDMGPQELRNVINKYFRGVDDGSQLEGLTINGEEYKGQPLSYFLNKAGDKNMPLKLDFSVANDRKRGAVPSIMNVRIQPKYDETLRNYFDRAMEEPNDFGLSPLHSYSVECVDATGKRLHVDGILDRPVSSLGMCSELKIHPKSQGRARDGGRLYDMEPEQNMEVHTSITLDENKDSTSSLNRQLRNFLMELPDDDVKHVSILIDDKPVKCSLSSLREAYMIRNLTVDMLLSMCNMDSRQAKPSVFKINWEAPNGGEDSAGSAKTRISVNAEGAPLCYFTLHKGQHDVGVGSTVPITLGTLKSPLKEFNAKLSSMFGDTLSHINNLRMSVVRNGLLSPCKSEGWMKNLEEFKKATLQSVFQMCGIPVAIPEDNTFYHFRLTIPFGEDMTYTSGVSMGGSVPVEMFYKDDDEFSAVHYNEDLRVPLYDYLEKQPDVDLGNLDRYVLKVRGENPANETVGRTYKLDHLPSDMTLSSVFPHTPMNNIVFEIEDTGDPYNSSGSWSTGMSYPVNDYKNNFDAIKQQLILNLKSMHGNSLSKLNGYNVMVKINGQKHECRIKSLADLERMDFGEFSRNCVNVEHVQNNPSMNFNVSYESGRGEPEINLSCICGDYDTMQAFNLKPGDVIPKALIEKLTKKYTPKDLERAQWGIMINGVQGNCHVDNISAPIYLSELLENCGVDDTHSRHFDITLHDFAVDKAFVNKVAKENMTANGGKGQGAAGQSVVISGGKGQGAAGQSVVISGGKGQGGAGQGVVVSGGKGQGGAGQGVVVSGGKGQGGAGQGVVISGGVKGQGGAARGGTGAEGGAVNVTMQGAESEGDFSPLLFQDHTMRAPNEFANVHPNVFVNMPQDYNGPQVNVDGRKSINDYVREIVMDENNVQPGVPMNIRVNTNGHQYNLNDIPMDDLNYPSGYINGNTSINVRPDTSGSLPGTVRTFQLPETDKPLSSYMNLLHKRIPDMENKRLMLVGNKTMLDEDRIPAHLMNKPMSELRKEGFVVSLVNDPHDLHPSGAVKVNILSRDGFSSSATINDLQEPLRNVFAKIGASDVDMNALAGAQFKVVIDGIEKTCNLPKLDRLLTSVSMQDILYTCGIRDFNHSHDFTLFFDSLLGGETGDHRTPFKLEVDLDNNVDSTKNVDYSTGVELSGGALDFLKSKPNSHIFFDMEGKGFREFVEVDTEKFRQLLKAHPSVVDLLLRMGIPQEHLGGVDCLKIILSTLSQVLQGHQQYAVNNGKEQSGFKLDDPISKYQSIADLAAILKERPEQDATVSVELANGNTKEFVVSNREFLHALHGGLSFKTVALWGLSQQEADQITRIHFNTAPFGGAPDQLPEEALTAEGGAVKEAEKAPAPAGRGGSLNAGVITPDTLLRSVGVISKAMNEQDRNVKFVVRTQAGETFDIVVKGSMLKDNSKHGPKIIDLLSYFLPEKTISTIAAVSVQLVKDTSRFFVPLKTHKPVVMPIMAADVPEECDIQEFKNSWNPPETTYRRLTLQEAIDNYRSHFKVNGDAVVKAAYLLRKEPGNNISAEVLFDEDHPADDGKLNRKIGKDVDSGSTIFVRFKSSGELAP</sequence>
<feature type="compositionally biased region" description="Low complexity" evidence="1">
    <location>
        <begin position="71"/>
        <end position="93"/>
    </location>
</feature>
<dbReference type="Proteomes" id="UP000033188">
    <property type="component" value="Chromosome 2"/>
</dbReference>
<dbReference type="GeneID" id="24563705"/>
<evidence type="ECO:0000313" key="3">
    <source>
        <dbReference type="Proteomes" id="UP000033188"/>
    </source>
</evidence>
<dbReference type="OrthoDB" id="360008at2759"/>
<dbReference type="EMBL" id="LK391708">
    <property type="protein sequence ID" value="CDR95164.1"/>
    <property type="molecule type" value="Genomic_DNA"/>
</dbReference>
<dbReference type="OMA" id="FFETPIS"/>